<dbReference type="EMBL" id="JAUEPR010000048">
    <property type="protein sequence ID" value="KAK0471673.1"/>
    <property type="molecule type" value="Genomic_DNA"/>
</dbReference>
<proteinExistence type="predicted"/>
<keyword evidence="3" id="KW-1185">Reference proteome</keyword>
<sequence length="386" mass="43549">MIPGTQPILITVLMVWSTCFRTFCLDIGPDFIRYPSQNPSGGHIGARQDERGHSLQFLVDLGNFESDATISASQSSAEFQNFRYIASIMDSTYPYYGPKGMGYPSQYPSGGHIGARQDERGHGLQFLVDSGNFESDAMTSAWQHSVEFQNFSPSSTAHASEAGFLDSLSSRWVTLKLDLKQCDIYSRSSTLNSSGVVQGHNTYNHGGRDSSFYGTDTLNAPGTFLWPQPMPGGYEQIIPSHGNISEWENRLTLDARYNFYYQRKIKHVHLNCPLCDQDIFSCNIRQHLREKHHGYCRGERVKCIVCGPSARNLCRLRDFQVFEFGGISLIKLMLRSQISVRRAMDPNPAELTLLLIFFEVLAIFSSPKLLEDSDLPRLRWPPTSFI</sequence>
<evidence type="ECO:0000313" key="3">
    <source>
        <dbReference type="Proteomes" id="UP001175227"/>
    </source>
</evidence>
<feature type="chain" id="PRO_5041418999" description="C2H2-type domain-containing protein" evidence="1">
    <location>
        <begin position="25"/>
        <end position="386"/>
    </location>
</feature>
<evidence type="ECO:0000313" key="2">
    <source>
        <dbReference type="EMBL" id="KAK0471673.1"/>
    </source>
</evidence>
<organism evidence="2 3">
    <name type="scientific">Armillaria novae-zelandiae</name>
    <dbReference type="NCBI Taxonomy" id="153914"/>
    <lineage>
        <taxon>Eukaryota</taxon>
        <taxon>Fungi</taxon>
        <taxon>Dikarya</taxon>
        <taxon>Basidiomycota</taxon>
        <taxon>Agaricomycotina</taxon>
        <taxon>Agaricomycetes</taxon>
        <taxon>Agaricomycetidae</taxon>
        <taxon>Agaricales</taxon>
        <taxon>Marasmiineae</taxon>
        <taxon>Physalacriaceae</taxon>
        <taxon>Armillaria</taxon>
    </lineage>
</organism>
<evidence type="ECO:0000256" key="1">
    <source>
        <dbReference type="SAM" id="SignalP"/>
    </source>
</evidence>
<feature type="signal peptide" evidence="1">
    <location>
        <begin position="1"/>
        <end position="24"/>
    </location>
</feature>
<accession>A0AA39U0K4</accession>
<reference evidence="2" key="1">
    <citation type="submission" date="2023-06" db="EMBL/GenBank/DDBJ databases">
        <authorList>
            <consortium name="Lawrence Berkeley National Laboratory"/>
            <person name="Ahrendt S."/>
            <person name="Sahu N."/>
            <person name="Indic B."/>
            <person name="Wong-Bajracharya J."/>
            <person name="Merenyi Z."/>
            <person name="Ke H.-M."/>
            <person name="Monk M."/>
            <person name="Kocsube S."/>
            <person name="Drula E."/>
            <person name="Lipzen A."/>
            <person name="Balint B."/>
            <person name="Henrissat B."/>
            <person name="Andreopoulos B."/>
            <person name="Martin F.M."/>
            <person name="Harder C.B."/>
            <person name="Rigling D."/>
            <person name="Ford K.L."/>
            <person name="Foster G.D."/>
            <person name="Pangilinan J."/>
            <person name="Papanicolaou A."/>
            <person name="Barry K."/>
            <person name="LaButti K."/>
            <person name="Viragh M."/>
            <person name="Koriabine M."/>
            <person name="Yan M."/>
            <person name="Riley R."/>
            <person name="Champramary S."/>
            <person name="Plett K.L."/>
            <person name="Tsai I.J."/>
            <person name="Slot J."/>
            <person name="Sipos G."/>
            <person name="Plett J."/>
            <person name="Nagy L.G."/>
            <person name="Grigoriev I.V."/>
        </authorList>
    </citation>
    <scope>NUCLEOTIDE SEQUENCE</scope>
    <source>
        <strain evidence="2">ICMP 16352</strain>
    </source>
</reference>
<keyword evidence="1" id="KW-0732">Signal</keyword>
<name>A0AA39U0K4_9AGAR</name>
<dbReference type="Proteomes" id="UP001175227">
    <property type="component" value="Unassembled WGS sequence"/>
</dbReference>
<comment type="caution">
    <text evidence="2">The sequence shown here is derived from an EMBL/GenBank/DDBJ whole genome shotgun (WGS) entry which is preliminary data.</text>
</comment>
<evidence type="ECO:0008006" key="4">
    <source>
        <dbReference type="Google" id="ProtNLM"/>
    </source>
</evidence>
<dbReference type="AlphaFoldDB" id="A0AA39U0K4"/>
<gene>
    <name evidence="2" type="ORF">IW261DRAFT_1424921</name>
</gene>
<protein>
    <recommendedName>
        <fullName evidence="4">C2H2-type domain-containing protein</fullName>
    </recommendedName>
</protein>